<evidence type="ECO:0000313" key="2">
    <source>
        <dbReference type="Proteomes" id="UP000019141"/>
    </source>
</evidence>
<comment type="caution">
    <text evidence="1">The sequence shown here is derived from an EMBL/GenBank/DDBJ whole genome shotgun (WGS) entry which is preliminary data.</text>
</comment>
<dbReference type="EMBL" id="AZHW01000301">
    <property type="protein sequence ID" value="ETX00801.1"/>
    <property type="molecule type" value="Genomic_DNA"/>
</dbReference>
<proteinExistence type="predicted"/>
<sequence length="48" mass="5212">MSPLIQPAVFRLIRFITLGHGSVHELDFTVIKGIAAMPDAAAIPPDQR</sequence>
<gene>
    <name evidence="1" type="ORF">ETSY1_09840</name>
</gene>
<dbReference type="Proteomes" id="UP000019141">
    <property type="component" value="Unassembled WGS sequence"/>
</dbReference>
<accession>W4LSX3</accession>
<dbReference type="HOGENOM" id="CLU_3150687_0_0_7"/>
<protein>
    <submittedName>
        <fullName evidence="1">Uncharacterized protein</fullName>
    </submittedName>
</protein>
<dbReference type="AlphaFoldDB" id="W4LSX3"/>
<evidence type="ECO:0000313" key="1">
    <source>
        <dbReference type="EMBL" id="ETX00801.1"/>
    </source>
</evidence>
<keyword evidence="2" id="KW-1185">Reference proteome</keyword>
<organism evidence="1 2">
    <name type="scientific">Entotheonella factor</name>
    <dbReference type="NCBI Taxonomy" id="1429438"/>
    <lineage>
        <taxon>Bacteria</taxon>
        <taxon>Pseudomonadati</taxon>
        <taxon>Nitrospinota/Tectimicrobiota group</taxon>
        <taxon>Candidatus Tectimicrobiota</taxon>
        <taxon>Candidatus Entotheonellia</taxon>
        <taxon>Candidatus Entotheonellales</taxon>
        <taxon>Candidatus Entotheonellaceae</taxon>
        <taxon>Candidatus Entotheonella</taxon>
    </lineage>
</organism>
<name>W4LSX3_ENTF1</name>
<reference evidence="1 2" key="1">
    <citation type="journal article" date="2014" name="Nature">
        <title>An environmental bacterial taxon with a large and distinct metabolic repertoire.</title>
        <authorList>
            <person name="Wilson M.C."/>
            <person name="Mori T."/>
            <person name="Ruckert C."/>
            <person name="Uria A.R."/>
            <person name="Helf M.J."/>
            <person name="Takada K."/>
            <person name="Gernert C."/>
            <person name="Steffens U.A."/>
            <person name="Heycke N."/>
            <person name="Schmitt S."/>
            <person name="Rinke C."/>
            <person name="Helfrich E.J."/>
            <person name="Brachmann A.O."/>
            <person name="Gurgui C."/>
            <person name="Wakimoto T."/>
            <person name="Kracht M."/>
            <person name="Crusemann M."/>
            <person name="Hentschel U."/>
            <person name="Abe I."/>
            <person name="Matsunaga S."/>
            <person name="Kalinowski J."/>
            <person name="Takeyama H."/>
            <person name="Piel J."/>
        </authorList>
    </citation>
    <scope>NUCLEOTIDE SEQUENCE [LARGE SCALE GENOMIC DNA]</scope>
    <source>
        <strain evidence="2">TSY1</strain>
    </source>
</reference>